<comment type="caution">
    <text evidence="4">The sequence shown here is derived from an EMBL/GenBank/DDBJ whole genome shotgun (WGS) entry which is preliminary data.</text>
</comment>
<gene>
    <name evidence="4" type="ORF">B0T15DRAFT_490143</name>
</gene>
<name>A0AAJ0M7A7_9PEZI</name>
<feature type="transmembrane region" description="Helical" evidence="2">
    <location>
        <begin position="321"/>
        <end position="344"/>
    </location>
</feature>
<feature type="transmembrane region" description="Helical" evidence="2">
    <location>
        <begin position="88"/>
        <end position="112"/>
    </location>
</feature>
<keyword evidence="2" id="KW-1133">Transmembrane helix</keyword>
<dbReference type="PANTHER" id="PTHR38409">
    <property type="entry name" value="MDM10-COMPLEMENTING PROTEIN 1"/>
    <property type="match status" value="1"/>
</dbReference>
<dbReference type="GO" id="GO:0007005">
    <property type="term" value="P:mitochondrion organization"/>
    <property type="evidence" value="ECO:0007669"/>
    <property type="project" value="TreeGrafter"/>
</dbReference>
<accession>A0AAJ0M7A7</accession>
<dbReference type="PANTHER" id="PTHR38409:SF1">
    <property type="entry name" value="MITOCHONDRIAL ADAPTER PROTEIN MCP1"/>
    <property type="match status" value="1"/>
</dbReference>
<dbReference type="AlphaFoldDB" id="A0AAJ0M7A7"/>
<proteinExistence type="predicted"/>
<dbReference type="Pfam" id="PF07950">
    <property type="entry name" value="MCP1_TM"/>
    <property type="match status" value="1"/>
</dbReference>
<keyword evidence="2" id="KW-0812">Transmembrane</keyword>
<dbReference type="InterPro" id="IPR012472">
    <property type="entry name" value="MCP1_TM"/>
</dbReference>
<keyword evidence="5" id="KW-1185">Reference proteome</keyword>
<evidence type="ECO:0000256" key="2">
    <source>
        <dbReference type="SAM" id="Phobius"/>
    </source>
</evidence>
<feature type="compositionally biased region" description="Low complexity" evidence="1">
    <location>
        <begin position="48"/>
        <end position="65"/>
    </location>
</feature>
<sequence>MDDARSLRSRASQATLISLVELDPAPMEPPNVDKDLPPLPEQQADGALSDSTPSLQASSTSTSLGLGLSGSGHSPIYYLTRIQRYSSYAFTLFGTLHLATTSLIPLAARSVAASESYLLLAREIYQTPLSEPLLVALPILAHVGSGLALRLLRRNQNLRRYYGDHYHDHDHHHPASSSSLDNLKIDNDGAENPVVVFPSRRAAAGGYHGWPPLSGISVSGYIFTGILGAHVAVNRLLPLFSEGDSANIGLAYVAHGFVRHRVASWVAYGVLLGAGCGHMVWGWAKWLGFAQAAGWSWSSLERHTGNVKVDRAVRRMRRRRLLLINGVAVAVMGVWAVGGLGVVARGGETLGWVGRLYDGLLEKVPGF</sequence>
<dbReference type="GO" id="GO:0005741">
    <property type="term" value="C:mitochondrial outer membrane"/>
    <property type="evidence" value="ECO:0007669"/>
    <property type="project" value="TreeGrafter"/>
</dbReference>
<feature type="region of interest" description="Disordered" evidence="1">
    <location>
        <begin position="19"/>
        <end position="65"/>
    </location>
</feature>
<organism evidence="4 5">
    <name type="scientific">Chaetomium strumarium</name>
    <dbReference type="NCBI Taxonomy" id="1170767"/>
    <lineage>
        <taxon>Eukaryota</taxon>
        <taxon>Fungi</taxon>
        <taxon>Dikarya</taxon>
        <taxon>Ascomycota</taxon>
        <taxon>Pezizomycotina</taxon>
        <taxon>Sordariomycetes</taxon>
        <taxon>Sordariomycetidae</taxon>
        <taxon>Sordariales</taxon>
        <taxon>Chaetomiaceae</taxon>
        <taxon>Chaetomium</taxon>
    </lineage>
</organism>
<dbReference type="RefSeq" id="XP_062727320.1">
    <property type="nucleotide sequence ID" value="XM_062866656.1"/>
</dbReference>
<reference evidence="4" key="1">
    <citation type="journal article" date="2023" name="Mol. Phylogenet. Evol.">
        <title>Genome-scale phylogeny and comparative genomics of the fungal order Sordariales.</title>
        <authorList>
            <person name="Hensen N."/>
            <person name="Bonometti L."/>
            <person name="Westerberg I."/>
            <person name="Brannstrom I.O."/>
            <person name="Guillou S."/>
            <person name="Cros-Aarteil S."/>
            <person name="Calhoun S."/>
            <person name="Haridas S."/>
            <person name="Kuo A."/>
            <person name="Mondo S."/>
            <person name="Pangilinan J."/>
            <person name="Riley R."/>
            <person name="LaButti K."/>
            <person name="Andreopoulos B."/>
            <person name="Lipzen A."/>
            <person name="Chen C."/>
            <person name="Yan M."/>
            <person name="Daum C."/>
            <person name="Ng V."/>
            <person name="Clum A."/>
            <person name="Steindorff A."/>
            <person name="Ohm R.A."/>
            <person name="Martin F."/>
            <person name="Silar P."/>
            <person name="Natvig D.O."/>
            <person name="Lalanne C."/>
            <person name="Gautier V."/>
            <person name="Ament-Velasquez S.L."/>
            <person name="Kruys A."/>
            <person name="Hutchinson M.I."/>
            <person name="Powell A.J."/>
            <person name="Barry K."/>
            <person name="Miller A.N."/>
            <person name="Grigoriev I.V."/>
            <person name="Debuchy R."/>
            <person name="Gladieux P."/>
            <person name="Hiltunen Thoren M."/>
            <person name="Johannesson H."/>
        </authorList>
    </citation>
    <scope>NUCLEOTIDE SEQUENCE</scope>
    <source>
        <strain evidence="4">CBS 333.67</strain>
    </source>
</reference>
<feature type="transmembrane region" description="Helical" evidence="2">
    <location>
        <begin position="132"/>
        <end position="152"/>
    </location>
</feature>
<reference evidence="4" key="2">
    <citation type="submission" date="2023-06" db="EMBL/GenBank/DDBJ databases">
        <authorList>
            <consortium name="Lawrence Berkeley National Laboratory"/>
            <person name="Mondo S.J."/>
            <person name="Hensen N."/>
            <person name="Bonometti L."/>
            <person name="Westerberg I."/>
            <person name="Brannstrom I.O."/>
            <person name="Guillou S."/>
            <person name="Cros-Aarteil S."/>
            <person name="Calhoun S."/>
            <person name="Haridas S."/>
            <person name="Kuo A."/>
            <person name="Pangilinan J."/>
            <person name="Riley R."/>
            <person name="Labutti K."/>
            <person name="Andreopoulos B."/>
            <person name="Lipzen A."/>
            <person name="Chen C."/>
            <person name="Yanf M."/>
            <person name="Daum C."/>
            <person name="Ng V."/>
            <person name="Clum A."/>
            <person name="Steindorff A."/>
            <person name="Ohm R."/>
            <person name="Martin F."/>
            <person name="Silar P."/>
            <person name="Natvig D."/>
            <person name="Lalanne C."/>
            <person name="Gautier V."/>
            <person name="Ament-Velasquez S.L."/>
            <person name="Kruys A."/>
            <person name="Hutchinson M.I."/>
            <person name="Powell A.J."/>
            <person name="Barry K."/>
            <person name="Miller A.N."/>
            <person name="Grigoriev I.V."/>
            <person name="Debuchy R."/>
            <person name="Gladieux P."/>
            <person name="Thoren M.H."/>
            <person name="Johannesson H."/>
        </authorList>
    </citation>
    <scope>NUCLEOTIDE SEQUENCE</scope>
    <source>
        <strain evidence="4">CBS 333.67</strain>
    </source>
</reference>
<keyword evidence="2" id="KW-0472">Membrane</keyword>
<evidence type="ECO:0000259" key="3">
    <source>
        <dbReference type="Pfam" id="PF07950"/>
    </source>
</evidence>
<evidence type="ECO:0000256" key="1">
    <source>
        <dbReference type="SAM" id="MobiDB-lite"/>
    </source>
</evidence>
<protein>
    <recommendedName>
        <fullName evidence="3">Mitochondrial adapter protein MCP1 transmembrane domain-containing protein</fullName>
    </recommendedName>
</protein>
<dbReference type="GO" id="GO:0055088">
    <property type="term" value="P:lipid homeostasis"/>
    <property type="evidence" value="ECO:0007669"/>
    <property type="project" value="InterPro"/>
</dbReference>
<evidence type="ECO:0000313" key="5">
    <source>
        <dbReference type="Proteomes" id="UP001273166"/>
    </source>
</evidence>
<dbReference type="EMBL" id="JAUDZG010000001">
    <property type="protein sequence ID" value="KAK3311540.1"/>
    <property type="molecule type" value="Genomic_DNA"/>
</dbReference>
<evidence type="ECO:0000313" key="4">
    <source>
        <dbReference type="EMBL" id="KAK3311540.1"/>
    </source>
</evidence>
<feature type="domain" description="Mitochondrial adapter protein MCP1 transmembrane" evidence="3">
    <location>
        <begin position="227"/>
        <end position="348"/>
    </location>
</feature>
<dbReference type="Proteomes" id="UP001273166">
    <property type="component" value="Unassembled WGS sequence"/>
</dbReference>
<dbReference type="InterPro" id="IPR039960">
    <property type="entry name" value="MCP1"/>
</dbReference>
<dbReference type="GeneID" id="87885485"/>